<reference evidence="2 3" key="1">
    <citation type="submission" date="2019-05" db="EMBL/GenBank/DDBJ databases">
        <title>Another draft genome of Portunus trituberculatus and its Hox gene families provides insights of decapod evolution.</title>
        <authorList>
            <person name="Jeong J.-H."/>
            <person name="Song I."/>
            <person name="Kim S."/>
            <person name="Choi T."/>
            <person name="Kim D."/>
            <person name="Ryu S."/>
            <person name="Kim W."/>
        </authorList>
    </citation>
    <scope>NUCLEOTIDE SEQUENCE [LARGE SCALE GENOMIC DNA]</scope>
    <source>
        <tissue evidence="2">Muscle</tissue>
    </source>
</reference>
<evidence type="ECO:0000313" key="3">
    <source>
        <dbReference type="Proteomes" id="UP000324222"/>
    </source>
</evidence>
<sequence>MPRLAASFTTPGKEERTKGVSLATQASFAATSVVVELYTPTDVIVLPLIAPAALLLFMPCHPGVPSVTPRQEQGGASRRPVAVLNNPDATPDGRVPY</sequence>
<name>A0A5B7GJG3_PORTR</name>
<proteinExistence type="predicted"/>
<dbReference type="AlphaFoldDB" id="A0A5B7GJG3"/>
<gene>
    <name evidence="2" type="ORF">E2C01_051644</name>
</gene>
<evidence type="ECO:0000256" key="1">
    <source>
        <dbReference type="SAM" id="MobiDB-lite"/>
    </source>
</evidence>
<comment type="caution">
    <text evidence="2">The sequence shown here is derived from an EMBL/GenBank/DDBJ whole genome shotgun (WGS) entry which is preliminary data.</text>
</comment>
<accession>A0A5B7GJG3</accession>
<organism evidence="2 3">
    <name type="scientific">Portunus trituberculatus</name>
    <name type="common">Swimming crab</name>
    <name type="synonym">Neptunus trituberculatus</name>
    <dbReference type="NCBI Taxonomy" id="210409"/>
    <lineage>
        <taxon>Eukaryota</taxon>
        <taxon>Metazoa</taxon>
        <taxon>Ecdysozoa</taxon>
        <taxon>Arthropoda</taxon>
        <taxon>Crustacea</taxon>
        <taxon>Multicrustacea</taxon>
        <taxon>Malacostraca</taxon>
        <taxon>Eumalacostraca</taxon>
        <taxon>Eucarida</taxon>
        <taxon>Decapoda</taxon>
        <taxon>Pleocyemata</taxon>
        <taxon>Brachyura</taxon>
        <taxon>Eubrachyura</taxon>
        <taxon>Portunoidea</taxon>
        <taxon>Portunidae</taxon>
        <taxon>Portuninae</taxon>
        <taxon>Portunus</taxon>
    </lineage>
</organism>
<evidence type="ECO:0000313" key="2">
    <source>
        <dbReference type="EMBL" id="MPC57659.1"/>
    </source>
</evidence>
<dbReference type="Proteomes" id="UP000324222">
    <property type="component" value="Unassembled WGS sequence"/>
</dbReference>
<feature type="region of interest" description="Disordered" evidence="1">
    <location>
        <begin position="65"/>
        <end position="97"/>
    </location>
</feature>
<protein>
    <submittedName>
        <fullName evidence="2">Uncharacterized protein</fullName>
    </submittedName>
</protein>
<dbReference type="EMBL" id="VSRR010014968">
    <property type="protein sequence ID" value="MPC57659.1"/>
    <property type="molecule type" value="Genomic_DNA"/>
</dbReference>
<keyword evidence="3" id="KW-1185">Reference proteome</keyword>